<name>A0A0J1ILQ0_NIACI</name>
<dbReference type="Pfam" id="PF13416">
    <property type="entry name" value="SBP_bac_8"/>
    <property type="match status" value="1"/>
</dbReference>
<keyword evidence="2" id="KW-1185">Reference proteome</keyword>
<dbReference type="SUPFAM" id="SSF53850">
    <property type="entry name" value="Periplasmic binding protein-like II"/>
    <property type="match status" value="1"/>
</dbReference>
<dbReference type="InterPro" id="IPR050490">
    <property type="entry name" value="Bact_solute-bd_prot1"/>
</dbReference>
<dbReference type="PANTHER" id="PTHR43649">
    <property type="entry name" value="ARABINOSE-BINDING PROTEIN-RELATED"/>
    <property type="match status" value="1"/>
</dbReference>
<reference evidence="1 2" key="1">
    <citation type="submission" date="2015-05" db="EMBL/GenBank/DDBJ databases">
        <title>Whole genome sequence and identification of bacterial endophytes from Costus igneus.</title>
        <authorList>
            <person name="Lee Y.P."/>
            <person name="Gan H.M."/>
            <person name="Eng W."/>
            <person name="Wheatley M.S."/>
            <person name="Caraballo A."/>
            <person name="Polter S."/>
            <person name="Savka M.A."/>
            <person name="Hudson A.O."/>
        </authorList>
    </citation>
    <scope>NUCLEOTIDE SEQUENCE [LARGE SCALE GENOMIC DNA]</scope>
    <source>
        <strain evidence="1 2">RIT379</strain>
    </source>
</reference>
<dbReference type="PATRIC" id="fig|1397.4.peg.4737"/>
<dbReference type="OrthoDB" id="9769685at2"/>
<gene>
    <name evidence="1" type="ORF">ABW02_07865</name>
</gene>
<dbReference type="PANTHER" id="PTHR43649:SF12">
    <property type="entry name" value="DIACETYLCHITOBIOSE BINDING PROTEIN DASA"/>
    <property type="match status" value="1"/>
</dbReference>
<dbReference type="PROSITE" id="PS51257">
    <property type="entry name" value="PROKAR_LIPOPROTEIN"/>
    <property type="match status" value="1"/>
</dbReference>
<dbReference type="Proteomes" id="UP000036045">
    <property type="component" value="Unassembled WGS sequence"/>
</dbReference>
<sequence length="426" mass="47608">MQKSRKWHSIALCIMIVTAIFLTGCVGVNNTSSNADQDSGGEGKVEGETITLMTNDSTKAGWSAYQKKIEEATGVKLNIIVTPTNPDDMVAKMTTILSSGDNTIDLMHVNDELITAFSRADYLEPLEKEVMTPEIVKNFSEQYIKDIPTYNGSIFSVPSYLEILAFWVNNELLKKTGMEAPKSKEEFLEYAKAVTKDGVYGYGGSWEKSYVFNEIGTFVNLFGGDYFDWTNPKTKEALQFMYDLAHKEKVTPISQLADIYDPMNQKFIDGKYGMLFMYTGAIPTFEEAGKFSPEQLNIEPMPTFETNDAFIASWHYVLNKSSEKKAASKKVLQYIASPDGQLAYSEMSGRLPARLDVINNPKFTAKGLESVKEYISNSTLRGRPLVPQAMEFVNGIGAIFQKYISDEISLDEAVEQAQKEIARLAK</sequence>
<comment type="caution">
    <text evidence="1">The sequence shown here is derived from an EMBL/GenBank/DDBJ whole genome shotgun (WGS) entry which is preliminary data.</text>
</comment>
<evidence type="ECO:0000313" key="1">
    <source>
        <dbReference type="EMBL" id="KLV26886.1"/>
    </source>
</evidence>
<organism evidence="1 2">
    <name type="scientific">Niallia circulans</name>
    <name type="common">Bacillus circulans</name>
    <dbReference type="NCBI Taxonomy" id="1397"/>
    <lineage>
        <taxon>Bacteria</taxon>
        <taxon>Bacillati</taxon>
        <taxon>Bacillota</taxon>
        <taxon>Bacilli</taxon>
        <taxon>Bacillales</taxon>
        <taxon>Bacillaceae</taxon>
        <taxon>Niallia</taxon>
    </lineage>
</organism>
<dbReference type="GeneID" id="56348687"/>
<dbReference type="CDD" id="cd13585">
    <property type="entry name" value="PBP2_TMBP_like"/>
    <property type="match status" value="1"/>
</dbReference>
<dbReference type="AlphaFoldDB" id="A0A0J1ILQ0"/>
<dbReference type="InterPro" id="IPR006059">
    <property type="entry name" value="SBP"/>
</dbReference>
<proteinExistence type="predicted"/>
<protein>
    <submittedName>
        <fullName evidence="1">ABC transporter substrate-binding protein</fullName>
    </submittedName>
</protein>
<accession>A0A0J1ILQ0</accession>
<dbReference type="EMBL" id="LDPH01000006">
    <property type="protein sequence ID" value="KLV26886.1"/>
    <property type="molecule type" value="Genomic_DNA"/>
</dbReference>
<dbReference type="Gene3D" id="3.40.190.10">
    <property type="entry name" value="Periplasmic binding protein-like II"/>
    <property type="match status" value="1"/>
</dbReference>
<evidence type="ECO:0000313" key="2">
    <source>
        <dbReference type="Proteomes" id="UP000036045"/>
    </source>
</evidence>
<dbReference type="RefSeq" id="WP_047941419.1">
    <property type="nucleotide sequence ID" value="NZ_CP053989.1"/>
</dbReference>